<name>A0ABS7L6E0_9FIRM</name>
<sequence length="307" mass="31941">MWIKKIAAVMLAAFVGFTMTGCNAITIDGEEGSLTAGESGGNGNIGFSVSTLNNPFFVTLSEGAEAKAEKEGVELIVVDAGDDAAKQTSDIEDLISRNISVLIVNPVDSDAVAPAVQDAVSRGIKVISVDRVVNGVEVDCAIASDNVEGARMATEYMVSLVGEGAKTAEIEGVPGASATIDRGEGFHIVADEKLDVVSSQTANFSRSEGMTVMENMLQADSDIKGVFAHNDEMALGAVEAIGNRDIVVVGFDATDDALTAIKEGRMAATVAQKPDLMGETAVDTAIKLINGETVEKEIPVEVELITK</sequence>
<keyword evidence="3 4" id="KW-0732">Signal</keyword>
<dbReference type="InterPro" id="IPR028082">
    <property type="entry name" value="Peripla_BP_I"/>
</dbReference>
<dbReference type="Proteomes" id="UP000779049">
    <property type="component" value="Unassembled WGS sequence"/>
</dbReference>
<evidence type="ECO:0000259" key="5">
    <source>
        <dbReference type="Pfam" id="PF13407"/>
    </source>
</evidence>
<protein>
    <submittedName>
        <fullName evidence="6">D-ribose ABC transporter substrate-binding protein</fullName>
    </submittedName>
</protein>
<comment type="caution">
    <text evidence="6">The sequence shown here is derived from an EMBL/GenBank/DDBJ whole genome shotgun (WGS) entry which is preliminary data.</text>
</comment>
<dbReference type="PANTHER" id="PTHR46847">
    <property type="entry name" value="D-ALLOSE-BINDING PERIPLASMIC PROTEIN-RELATED"/>
    <property type="match status" value="1"/>
</dbReference>
<evidence type="ECO:0000256" key="1">
    <source>
        <dbReference type="ARBA" id="ARBA00004196"/>
    </source>
</evidence>
<feature type="domain" description="Periplasmic binding protein" evidence="5">
    <location>
        <begin position="45"/>
        <end position="292"/>
    </location>
</feature>
<organism evidence="6 7">
    <name type="scientific">Sellimonas caecigallum</name>
    <dbReference type="NCBI Taxonomy" id="2592333"/>
    <lineage>
        <taxon>Bacteria</taxon>
        <taxon>Bacillati</taxon>
        <taxon>Bacillota</taxon>
        <taxon>Clostridia</taxon>
        <taxon>Lachnospirales</taxon>
        <taxon>Lachnospiraceae</taxon>
        <taxon>Sellimonas</taxon>
    </lineage>
</organism>
<keyword evidence="7" id="KW-1185">Reference proteome</keyword>
<gene>
    <name evidence="6" type="ORF">FLB61_05930</name>
</gene>
<evidence type="ECO:0000256" key="3">
    <source>
        <dbReference type="ARBA" id="ARBA00022729"/>
    </source>
</evidence>
<feature type="signal peptide" evidence="4">
    <location>
        <begin position="1"/>
        <end position="24"/>
    </location>
</feature>
<dbReference type="PANTHER" id="PTHR46847:SF1">
    <property type="entry name" value="D-ALLOSE-BINDING PERIPLASMIC PROTEIN-RELATED"/>
    <property type="match status" value="1"/>
</dbReference>
<proteinExistence type="inferred from homology"/>
<dbReference type="RefSeq" id="WP_221919650.1">
    <property type="nucleotide sequence ID" value="NZ_CP173660.1"/>
</dbReference>
<accession>A0ABS7L6E0</accession>
<dbReference type="SUPFAM" id="SSF53822">
    <property type="entry name" value="Periplasmic binding protein-like I"/>
    <property type="match status" value="1"/>
</dbReference>
<comment type="similarity">
    <text evidence="2">Belongs to the bacterial solute-binding protein 2 family.</text>
</comment>
<evidence type="ECO:0000313" key="7">
    <source>
        <dbReference type="Proteomes" id="UP000779049"/>
    </source>
</evidence>
<evidence type="ECO:0000313" key="6">
    <source>
        <dbReference type="EMBL" id="MBY0758631.1"/>
    </source>
</evidence>
<dbReference type="Pfam" id="PF13407">
    <property type="entry name" value="Peripla_BP_4"/>
    <property type="match status" value="1"/>
</dbReference>
<reference evidence="6 7" key="1">
    <citation type="journal article" date="2020" name="New Microbes New Infect">
        <title>Sellimonas caecigallum sp. nov., description and genome sequence of a new member of the Sellimonas genus isolated from the cecum of feral chicken.</title>
        <authorList>
            <person name="Wongkuna S."/>
            <person name="Ghimire S."/>
            <person name="Antony L."/>
            <person name="Chankhamhaengdecha S."/>
            <person name="Janvilisri T."/>
            <person name="Scaria J."/>
        </authorList>
    </citation>
    <scope>NUCLEOTIDE SEQUENCE [LARGE SCALE GENOMIC DNA]</scope>
    <source>
        <strain evidence="6 7">SW451</strain>
    </source>
</reference>
<dbReference type="Gene3D" id="3.40.50.2300">
    <property type="match status" value="2"/>
</dbReference>
<feature type="chain" id="PRO_5046898725" evidence="4">
    <location>
        <begin position="25"/>
        <end position="307"/>
    </location>
</feature>
<dbReference type="EMBL" id="VIRV01000006">
    <property type="protein sequence ID" value="MBY0758631.1"/>
    <property type="molecule type" value="Genomic_DNA"/>
</dbReference>
<comment type="subcellular location">
    <subcellularLocation>
        <location evidence="1">Cell envelope</location>
    </subcellularLocation>
</comment>
<dbReference type="CDD" id="cd06323">
    <property type="entry name" value="PBP1_ribose_binding"/>
    <property type="match status" value="1"/>
</dbReference>
<dbReference type="InterPro" id="IPR025997">
    <property type="entry name" value="SBP_2_dom"/>
</dbReference>
<evidence type="ECO:0000256" key="2">
    <source>
        <dbReference type="ARBA" id="ARBA00007639"/>
    </source>
</evidence>
<evidence type="ECO:0000256" key="4">
    <source>
        <dbReference type="SAM" id="SignalP"/>
    </source>
</evidence>
<dbReference type="PROSITE" id="PS51257">
    <property type="entry name" value="PROKAR_LIPOPROTEIN"/>
    <property type="match status" value="1"/>
</dbReference>